<dbReference type="EMBL" id="JAGDFM010000116">
    <property type="protein sequence ID" value="KAG7385699.1"/>
    <property type="molecule type" value="Genomic_DNA"/>
</dbReference>
<reference evidence="2" key="1">
    <citation type="submission" date="2021-02" db="EMBL/GenBank/DDBJ databases">
        <authorList>
            <person name="Palmer J.M."/>
        </authorList>
    </citation>
    <scope>NUCLEOTIDE SEQUENCE</scope>
    <source>
        <strain evidence="2">SCRP734</strain>
    </source>
</reference>
<evidence type="ECO:0000313" key="2">
    <source>
        <dbReference type="EMBL" id="KAG7385699.1"/>
    </source>
</evidence>
<sequence>MGDDKQEAAPSDAGEPQLASLKRGNVALKTEQEVHLGDKKSSQVQVFLITEMARKRVKVSSGAFSMLTPAQRAALVEVIHSALEDGAQIPWRNMVESSTFGNLTYETLRREGKAVMRQLRQHGKVDKPVHDEPVMRRSELVREAFAEPEPSEDQERVSELEALVAHKDKIIADGNRQIETLTQQVKEHNAAVSGMDERLAEEEKLQKQAESLQQCISELSAIIANKDVLLCEANVRYDTLKERIRQLVSEE</sequence>
<comment type="caution">
    <text evidence="2">The sequence shown here is derived from an EMBL/GenBank/DDBJ whole genome shotgun (WGS) entry which is preliminary data.</text>
</comment>
<keyword evidence="1" id="KW-0175">Coiled coil</keyword>
<name>A0A8T1W0M6_9STRA</name>
<gene>
    <name evidence="2" type="ORF">PHYPSEUDO_001153</name>
</gene>
<evidence type="ECO:0000256" key="1">
    <source>
        <dbReference type="SAM" id="Coils"/>
    </source>
</evidence>
<keyword evidence="3" id="KW-1185">Reference proteome</keyword>
<dbReference type="AlphaFoldDB" id="A0A8T1W0M6"/>
<protein>
    <submittedName>
        <fullName evidence="2">Uncharacterized protein</fullName>
    </submittedName>
</protein>
<dbReference type="OrthoDB" id="100294at2759"/>
<organism evidence="2 3">
    <name type="scientific">Phytophthora pseudosyringae</name>
    <dbReference type="NCBI Taxonomy" id="221518"/>
    <lineage>
        <taxon>Eukaryota</taxon>
        <taxon>Sar</taxon>
        <taxon>Stramenopiles</taxon>
        <taxon>Oomycota</taxon>
        <taxon>Peronosporomycetes</taxon>
        <taxon>Peronosporales</taxon>
        <taxon>Peronosporaceae</taxon>
        <taxon>Phytophthora</taxon>
    </lineage>
</organism>
<accession>A0A8T1W0M6</accession>
<evidence type="ECO:0000313" key="3">
    <source>
        <dbReference type="Proteomes" id="UP000694044"/>
    </source>
</evidence>
<dbReference type="Proteomes" id="UP000694044">
    <property type="component" value="Unassembled WGS sequence"/>
</dbReference>
<proteinExistence type="predicted"/>
<feature type="coiled-coil region" evidence="1">
    <location>
        <begin position="171"/>
        <end position="222"/>
    </location>
</feature>